<accession>A0A158PCW4</accession>
<dbReference type="Proteomes" id="UP000035642">
    <property type="component" value="Unassembled WGS sequence"/>
</dbReference>
<dbReference type="AlphaFoldDB" id="A0A158PCW4"/>
<evidence type="ECO:0000313" key="1">
    <source>
        <dbReference type="Proteomes" id="UP000035642"/>
    </source>
</evidence>
<keyword evidence="1" id="KW-1185">Reference proteome</keyword>
<proteinExistence type="predicted"/>
<name>A0A158PCW4_ANGCA</name>
<reference evidence="2" key="2">
    <citation type="submission" date="2016-04" db="UniProtKB">
        <authorList>
            <consortium name="WormBaseParasite"/>
        </authorList>
    </citation>
    <scope>IDENTIFICATION</scope>
</reference>
<dbReference type="STRING" id="6313.A0A158PCW4"/>
<protein>
    <submittedName>
        <fullName evidence="2">Glyco_transf_64 domain-containing protein</fullName>
    </submittedName>
</protein>
<dbReference type="SUPFAM" id="SSF50729">
    <property type="entry name" value="PH domain-like"/>
    <property type="match status" value="1"/>
</dbReference>
<dbReference type="WBParaSite" id="ACAC_0001325401-mRNA-1">
    <property type="protein sequence ID" value="ACAC_0001325401-mRNA-1"/>
    <property type="gene ID" value="ACAC_0001325401"/>
</dbReference>
<reference evidence="1" key="1">
    <citation type="submission" date="2012-09" db="EMBL/GenBank/DDBJ databases">
        <authorList>
            <person name="Martin A.A."/>
        </authorList>
    </citation>
    <scope>NUCLEOTIDE SEQUENCE</scope>
</reference>
<evidence type="ECO:0000313" key="2">
    <source>
        <dbReference type="WBParaSite" id="ACAC_0001325401-mRNA-1"/>
    </source>
</evidence>
<sequence length="270" mass="30530">LSLMLQSAEITMLTDQLGTEMICEETVNIISTTHITVAIPLKDYQPELVARCLRSGWHSHPKLFIIQNVQQHQGNKAALSLLRSRKQYYFAIDEMSSQLVYYKDESDLVAKREPIGVLSLANAAFTGSDGHPMNDYNLILPLSRHSCSASRISTDMALSVLERKLNYLDPLARSHSNGIEDSTTNRGPSEAIELNASLFVAATWNLFALVQNQPEAWVFESDEYIFRHIYSREAAEPVLDGRTLWRPRICVSHRRSSPTRRLALFVVKPN</sequence>
<organism evidence="1 2">
    <name type="scientific">Angiostrongylus cantonensis</name>
    <name type="common">Rat lungworm</name>
    <dbReference type="NCBI Taxonomy" id="6313"/>
    <lineage>
        <taxon>Eukaryota</taxon>
        <taxon>Metazoa</taxon>
        <taxon>Ecdysozoa</taxon>
        <taxon>Nematoda</taxon>
        <taxon>Chromadorea</taxon>
        <taxon>Rhabditida</taxon>
        <taxon>Rhabditina</taxon>
        <taxon>Rhabditomorpha</taxon>
        <taxon>Strongyloidea</taxon>
        <taxon>Metastrongylidae</taxon>
        <taxon>Angiostrongylus</taxon>
    </lineage>
</organism>